<evidence type="ECO:0000313" key="12">
    <source>
        <dbReference type="EnsemblMetazoa" id="XP_022656793"/>
    </source>
</evidence>
<dbReference type="Proteomes" id="UP000594260">
    <property type="component" value="Unplaced"/>
</dbReference>
<evidence type="ECO:0000256" key="5">
    <source>
        <dbReference type="ARBA" id="ARBA00022692"/>
    </source>
</evidence>
<evidence type="ECO:0000313" key="13">
    <source>
        <dbReference type="Proteomes" id="UP000594260"/>
    </source>
</evidence>
<sequence length="162" mass="18424">MQDDYGEEADGLLGPREWLIIGVVLFVVYLYKKSSHRLCMPSSGFMFGLFRTERATLPPQNTSGDDDAQRRHILEARRRLIEEAERNAEVNRAKMKEREEQKRKEKLERKERLLDINKARPPSSHNAGTSSLRGDDYNPLMGSGGSCGWRPTKKRCGRGGCG</sequence>
<keyword evidence="8 11" id="KW-1133">Transmembrane helix</keyword>
<dbReference type="GO" id="GO:0030970">
    <property type="term" value="P:retrograde protein transport, ER to cytosol"/>
    <property type="evidence" value="ECO:0007669"/>
    <property type="project" value="TreeGrafter"/>
</dbReference>
<dbReference type="OrthoDB" id="75792at2759"/>
<dbReference type="KEGG" id="vde:111248560"/>
<evidence type="ECO:0000256" key="4">
    <source>
        <dbReference type="ARBA" id="ARBA00022490"/>
    </source>
</evidence>
<dbReference type="GO" id="GO:0036502">
    <property type="term" value="C:Derlin-1-VIMP complex"/>
    <property type="evidence" value="ECO:0007669"/>
    <property type="project" value="TreeGrafter"/>
</dbReference>
<dbReference type="PANTHER" id="PTHR28621">
    <property type="entry name" value="SELENOPROTEIN S"/>
    <property type="match status" value="1"/>
</dbReference>
<feature type="compositionally biased region" description="Basic and acidic residues" evidence="10">
    <location>
        <begin position="87"/>
        <end position="118"/>
    </location>
</feature>
<evidence type="ECO:0000256" key="9">
    <source>
        <dbReference type="ARBA" id="ARBA00023136"/>
    </source>
</evidence>
<keyword evidence="9 11" id="KW-0472">Membrane</keyword>
<dbReference type="AlphaFoldDB" id="A0A7M7MEW9"/>
<dbReference type="GO" id="GO:0030968">
    <property type="term" value="P:endoplasmic reticulum unfolded protein response"/>
    <property type="evidence" value="ECO:0007669"/>
    <property type="project" value="TreeGrafter"/>
</dbReference>
<keyword evidence="13" id="KW-1185">Reference proteome</keyword>
<keyword evidence="5 11" id="KW-0812">Transmembrane</keyword>
<comment type="subcellular location">
    <subcellularLocation>
        <location evidence="2">Cytoplasm</location>
    </subcellularLocation>
    <subcellularLocation>
        <location evidence="1">Endoplasmic reticulum membrane</location>
        <topology evidence="1">Single-pass membrane protein</topology>
    </subcellularLocation>
</comment>
<accession>A0A7M7MEW9</accession>
<name>A0A7M7MEW9_VARDE</name>
<evidence type="ECO:0008006" key="14">
    <source>
        <dbReference type="Google" id="ProtNLM"/>
    </source>
</evidence>
<evidence type="ECO:0000256" key="11">
    <source>
        <dbReference type="SAM" id="Phobius"/>
    </source>
</evidence>
<evidence type="ECO:0000256" key="6">
    <source>
        <dbReference type="ARBA" id="ARBA00022824"/>
    </source>
</evidence>
<keyword evidence="4" id="KW-0963">Cytoplasm</keyword>
<comment type="similarity">
    <text evidence="3">Belongs to the selenoprotein S family.</text>
</comment>
<dbReference type="InParanoid" id="A0A7M7MEW9"/>
<keyword evidence="6" id="KW-0256">Endoplasmic reticulum</keyword>
<organism evidence="12 13">
    <name type="scientific">Varroa destructor</name>
    <name type="common">Honeybee mite</name>
    <dbReference type="NCBI Taxonomy" id="109461"/>
    <lineage>
        <taxon>Eukaryota</taxon>
        <taxon>Metazoa</taxon>
        <taxon>Ecdysozoa</taxon>
        <taxon>Arthropoda</taxon>
        <taxon>Chelicerata</taxon>
        <taxon>Arachnida</taxon>
        <taxon>Acari</taxon>
        <taxon>Parasitiformes</taxon>
        <taxon>Mesostigmata</taxon>
        <taxon>Gamasina</taxon>
        <taxon>Dermanyssoidea</taxon>
        <taxon>Varroidae</taxon>
        <taxon>Varroa</taxon>
    </lineage>
</organism>
<proteinExistence type="inferred from homology"/>
<evidence type="ECO:0000256" key="8">
    <source>
        <dbReference type="ARBA" id="ARBA00022989"/>
    </source>
</evidence>
<evidence type="ECO:0000256" key="1">
    <source>
        <dbReference type="ARBA" id="ARBA00004389"/>
    </source>
</evidence>
<protein>
    <recommendedName>
        <fullName evidence="14">Selenoprotein S</fullName>
    </recommendedName>
</protein>
<evidence type="ECO:0000256" key="3">
    <source>
        <dbReference type="ARBA" id="ARBA00011034"/>
    </source>
</evidence>
<dbReference type="EnsemblMetazoa" id="XM_022801058">
    <property type="protein sequence ID" value="XP_022656793"/>
    <property type="gene ID" value="LOC111248560"/>
</dbReference>
<feature type="compositionally biased region" description="Polar residues" evidence="10">
    <location>
        <begin position="123"/>
        <end position="132"/>
    </location>
</feature>
<keyword evidence="7" id="KW-0712">Selenocysteine</keyword>
<evidence type="ECO:0000256" key="10">
    <source>
        <dbReference type="SAM" id="MobiDB-lite"/>
    </source>
</evidence>
<feature type="region of interest" description="Disordered" evidence="10">
    <location>
        <begin position="87"/>
        <end position="162"/>
    </location>
</feature>
<dbReference type="RefSeq" id="XP_022656793.1">
    <property type="nucleotide sequence ID" value="XM_022801058.1"/>
</dbReference>
<reference evidence="12" key="1">
    <citation type="submission" date="2021-01" db="UniProtKB">
        <authorList>
            <consortium name="EnsemblMetazoa"/>
        </authorList>
    </citation>
    <scope>IDENTIFICATION</scope>
</reference>
<feature type="transmembrane region" description="Helical" evidence="11">
    <location>
        <begin position="12"/>
        <end position="31"/>
    </location>
</feature>
<feature type="compositionally biased region" description="Basic residues" evidence="10">
    <location>
        <begin position="151"/>
        <end position="162"/>
    </location>
</feature>
<evidence type="ECO:0000256" key="7">
    <source>
        <dbReference type="ARBA" id="ARBA00022933"/>
    </source>
</evidence>
<dbReference type="PANTHER" id="PTHR28621:SF1">
    <property type="entry name" value="SELENOPROTEIN S"/>
    <property type="match status" value="1"/>
</dbReference>
<dbReference type="InterPro" id="IPR009703">
    <property type="entry name" value="Selenoprotein_S"/>
</dbReference>
<dbReference type="GO" id="GO:0036513">
    <property type="term" value="C:Derlin-1 retrotranslocation complex"/>
    <property type="evidence" value="ECO:0007669"/>
    <property type="project" value="TreeGrafter"/>
</dbReference>
<dbReference type="GeneID" id="111248560"/>
<dbReference type="OMA" id="ESADYEH"/>
<evidence type="ECO:0000256" key="2">
    <source>
        <dbReference type="ARBA" id="ARBA00004496"/>
    </source>
</evidence>